<evidence type="ECO:0000313" key="2">
    <source>
        <dbReference type="Proteomes" id="UP000887458"/>
    </source>
</evidence>
<keyword evidence="2" id="KW-1185">Reference proteome</keyword>
<gene>
    <name evidence="1" type="ORF">DERP_014046</name>
</gene>
<dbReference type="EMBL" id="NJHN03000049">
    <property type="protein sequence ID" value="KAH9420427.1"/>
    <property type="molecule type" value="Genomic_DNA"/>
</dbReference>
<reference evidence="1 2" key="2">
    <citation type="journal article" date="2022" name="Mol. Biol. Evol.">
        <title>Comparative Genomics Reveals Insights into the Divergent Evolution of Astigmatic Mites and Household Pest Adaptations.</title>
        <authorList>
            <person name="Xiong Q."/>
            <person name="Wan A.T."/>
            <person name="Liu X."/>
            <person name="Fung C.S."/>
            <person name="Xiao X."/>
            <person name="Malainual N."/>
            <person name="Hou J."/>
            <person name="Wang L."/>
            <person name="Wang M."/>
            <person name="Yang K.Y."/>
            <person name="Cui Y."/>
            <person name="Leung E.L."/>
            <person name="Nong W."/>
            <person name="Shin S.K."/>
            <person name="Au S.W."/>
            <person name="Jeong K.Y."/>
            <person name="Chew F.T."/>
            <person name="Hui J.H."/>
            <person name="Leung T.F."/>
            <person name="Tungtrongchitr A."/>
            <person name="Zhong N."/>
            <person name="Liu Z."/>
            <person name="Tsui S.K."/>
        </authorList>
    </citation>
    <scope>NUCLEOTIDE SEQUENCE [LARGE SCALE GENOMIC DNA]</scope>
    <source>
        <strain evidence="1">Derp</strain>
    </source>
</reference>
<name>A0ABQ8JCT5_DERPT</name>
<proteinExistence type="predicted"/>
<reference evidence="1 2" key="1">
    <citation type="journal article" date="2018" name="J. Allergy Clin. Immunol.">
        <title>High-quality assembly of Dermatophagoides pteronyssinus genome and transcriptome reveals a wide range of novel allergens.</title>
        <authorList>
            <person name="Liu X.Y."/>
            <person name="Yang K.Y."/>
            <person name="Wang M.Q."/>
            <person name="Kwok J.S."/>
            <person name="Zeng X."/>
            <person name="Yang Z."/>
            <person name="Xiao X.J."/>
            <person name="Lau C.P."/>
            <person name="Li Y."/>
            <person name="Huang Z.M."/>
            <person name="Ba J.G."/>
            <person name="Yim A.K."/>
            <person name="Ouyang C.Y."/>
            <person name="Ngai S.M."/>
            <person name="Chan T.F."/>
            <person name="Leung E.L."/>
            <person name="Liu L."/>
            <person name="Liu Z.G."/>
            <person name="Tsui S.K."/>
        </authorList>
    </citation>
    <scope>NUCLEOTIDE SEQUENCE [LARGE SCALE GENOMIC DNA]</scope>
    <source>
        <strain evidence="1">Derp</strain>
    </source>
</reference>
<protein>
    <submittedName>
        <fullName evidence="1">Uncharacterized protein</fullName>
    </submittedName>
</protein>
<dbReference type="Proteomes" id="UP000887458">
    <property type="component" value="Unassembled WGS sequence"/>
</dbReference>
<organism evidence="1 2">
    <name type="scientific">Dermatophagoides pteronyssinus</name>
    <name type="common">European house dust mite</name>
    <dbReference type="NCBI Taxonomy" id="6956"/>
    <lineage>
        <taxon>Eukaryota</taxon>
        <taxon>Metazoa</taxon>
        <taxon>Ecdysozoa</taxon>
        <taxon>Arthropoda</taxon>
        <taxon>Chelicerata</taxon>
        <taxon>Arachnida</taxon>
        <taxon>Acari</taxon>
        <taxon>Acariformes</taxon>
        <taxon>Sarcoptiformes</taxon>
        <taxon>Astigmata</taxon>
        <taxon>Psoroptidia</taxon>
        <taxon>Analgoidea</taxon>
        <taxon>Pyroglyphidae</taxon>
        <taxon>Dermatophagoidinae</taxon>
        <taxon>Dermatophagoides</taxon>
    </lineage>
</organism>
<evidence type="ECO:0000313" key="1">
    <source>
        <dbReference type="EMBL" id="KAH9420427.1"/>
    </source>
</evidence>
<sequence>MYSSTISILLSSIQTVQTLMIRERQSILSVCYMKNVGERDCTEMFIERLIDNIDVNNMAK</sequence>
<comment type="caution">
    <text evidence="1">The sequence shown here is derived from an EMBL/GenBank/DDBJ whole genome shotgun (WGS) entry which is preliminary data.</text>
</comment>
<accession>A0ABQ8JCT5</accession>